<proteinExistence type="predicted"/>
<feature type="chain" id="PRO_5020637756" evidence="1">
    <location>
        <begin position="23"/>
        <end position="204"/>
    </location>
</feature>
<dbReference type="Proteomes" id="UP000308199">
    <property type="component" value="Unassembled WGS sequence"/>
</dbReference>
<keyword evidence="1" id="KW-0732">Signal</keyword>
<protein>
    <submittedName>
        <fullName evidence="2">Uncharacterized protein</fullName>
    </submittedName>
</protein>
<evidence type="ECO:0000256" key="1">
    <source>
        <dbReference type="SAM" id="SignalP"/>
    </source>
</evidence>
<accession>A0A4S4KXL1</accession>
<name>A0A4S4KXL1_9AGAM</name>
<organism evidence="2 3">
    <name type="scientific">Phellinidium pouzarii</name>
    <dbReference type="NCBI Taxonomy" id="167371"/>
    <lineage>
        <taxon>Eukaryota</taxon>
        <taxon>Fungi</taxon>
        <taxon>Dikarya</taxon>
        <taxon>Basidiomycota</taxon>
        <taxon>Agaricomycotina</taxon>
        <taxon>Agaricomycetes</taxon>
        <taxon>Hymenochaetales</taxon>
        <taxon>Hymenochaetaceae</taxon>
        <taxon>Phellinidium</taxon>
    </lineage>
</organism>
<gene>
    <name evidence="2" type="ORF">EW145_g6295</name>
</gene>
<comment type="caution">
    <text evidence="2">The sequence shown here is derived from an EMBL/GenBank/DDBJ whole genome shotgun (WGS) entry which is preliminary data.</text>
</comment>
<evidence type="ECO:0000313" key="2">
    <source>
        <dbReference type="EMBL" id="THH03387.1"/>
    </source>
</evidence>
<keyword evidence="3" id="KW-1185">Reference proteome</keyword>
<dbReference type="EMBL" id="SGPK01000460">
    <property type="protein sequence ID" value="THH03387.1"/>
    <property type="molecule type" value="Genomic_DNA"/>
</dbReference>
<dbReference type="AlphaFoldDB" id="A0A4S4KXL1"/>
<sequence length="204" mass="21776">MHVYNLPLLFATVLACYTFSNAHVLPEVGLTGMSGIDMTRRQTSDTTGASAPAIIQHLATQVQPHVDEICAVADVHNDSSTVFSQQVNAISQNFKQATVQMSLLKGQPLTIITGTDNASNGNDNPVDLLEYTLALLFDALTPLESWLASTSFDHNGLLVDVHEFANAIDALKVPGLLSSLLNHLKEPKVAALATQLGLLESASI</sequence>
<feature type="signal peptide" evidence="1">
    <location>
        <begin position="1"/>
        <end position="22"/>
    </location>
</feature>
<reference evidence="2 3" key="1">
    <citation type="submission" date="2019-02" db="EMBL/GenBank/DDBJ databases">
        <title>Genome sequencing of the rare red list fungi Phellinidium pouzarii.</title>
        <authorList>
            <person name="Buettner E."/>
            <person name="Kellner H."/>
        </authorList>
    </citation>
    <scope>NUCLEOTIDE SEQUENCE [LARGE SCALE GENOMIC DNA]</scope>
    <source>
        <strain evidence="2 3">DSM 108285</strain>
    </source>
</reference>
<evidence type="ECO:0000313" key="3">
    <source>
        <dbReference type="Proteomes" id="UP000308199"/>
    </source>
</evidence>